<dbReference type="AlphaFoldDB" id="A0A6J6GT38"/>
<sequence length="219" mass="23823">MTGSTSISAVLWDFGGVILTSPFEAFNRLEARIGVPPDTIRRINATDPDRNAWARFERSDISAAQFDEAFSEEAARAGFAIRGADVLMVLKGDIRPEMVRALDLVKAAGFKTACLTNNMIGGDGVTERPTNRREAEIDLIMERFDAIVESSKVGVRKPEPRFYEIACEMLSVSPAECVFLDDLGINLKPAAGMGMRTIKVVGADQAIADLEAILGLTLR</sequence>
<protein>
    <submittedName>
        <fullName evidence="2">Unannotated protein</fullName>
    </submittedName>
</protein>
<evidence type="ECO:0000313" key="2">
    <source>
        <dbReference type="EMBL" id="CAB4599858.1"/>
    </source>
</evidence>
<name>A0A6J6GT38_9ZZZZ</name>
<dbReference type="PANTHER" id="PTHR47829">
    <property type="entry name" value="HYDROLASE, PUTATIVE (AFU_ORTHOLOGUE AFUA_1G12880)-RELATED"/>
    <property type="match status" value="1"/>
</dbReference>
<dbReference type="SFLD" id="SFLDS00003">
    <property type="entry name" value="Haloacid_Dehalogenase"/>
    <property type="match status" value="1"/>
</dbReference>
<dbReference type="InterPro" id="IPR052898">
    <property type="entry name" value="ACAD10-like"/>
</dbReference>
<dbReference type="SUPFAM" id="SSF56784">
    <property type="entry name" value="HAD-like"/>
    <property type="match status" value="1"/>
</dbReference>
<dbReference type="CDD" id="cd02603">
    <property type="entry name" value="HAD_sEH-N_like"/>
    <property type="match status" value="1"/>
</dbReference>
<dbReference type="PANTHER" id="PTHR47829:SF1">
    <property type="entry name" value="HAD FAMILY PHOSPHATASE"/>
    <property type="match status" value="1"/>
</dbReference>
<dbReference type="EMBL" id="CAEZTS010000296">
    <property type="protein sequence ID" value="CAB4599858.1"/>
    <property type="molecule type" value="Genomic_DNA"/>
</dbReference>
<dbReference type="PRINTS" id="PR00413">
    <property type="entry name" value="HADHALOGNASE"/>
</dbReference>
<dbReference type="Gene3D" id="3.40.50.1000">
    <property type="entry name" value="HAD superfamily/HAD-like"/>
    <property type="match status" value="1"/>
</dbReference>
<proteinExistence type="predicted"/>
<evidence type="ECO:0000256" key="1">
    <source>
        <dbReference type="ARBA" id="ARBA00022990"/>
    </source>
</evidence>
<accession>A0A6J6GT38</accession>
<dbReference type="NCBIfam" id="TIGR01509">
    <property type="entry name" value="HAD-SF-IA-v3"/>
    <property type="match status" value="1"/>
</dbReference>
<dbReference type="InterPro" id="IPR006439">
    <property type="entry name" value="HAD-SF_hydro_IA"/>
</dbReference>
<dbReference type="SFLD" id="SFLDG01129">
    <property type="entry name" value="C1.5:_HAD__Beta-PGM__Phosphata"/>
    <property type="match status" value="1"/>
</dbReference>
<dbReference type="Pfam" id="PF00702">
    <property type="entry name" value="Hydrolase"/>
    <property type="match status" value="1"/>
</dbReference>
<reference evidence="2" key="1">
    <citation type="submission" date="2020-05" db="EMBL/GenBank/DDBJ databases">
        <authorList>
            <person name="Chiriac C."/>
            <person name="Salcher M."/>
            <person name="Ghai R."/>
            <person name="Kavagutti S V."/>
        </authorList>
    </citation>
    <scope>NUCLEOTIDE SEQUENCE</scope>
</reference>
<dbReference type="NCBIfam" id="TIGR02247">
    <property type="entry name" value="HAD-1A3-hyp"/>
    <property type="match status" value="1"/>
</dbReference>
<keyword evidence="1" id="KW-0007">Acetylation</keyword>
<dbReference type="InterPro" id="IPR023198">
    <property type="entry name" value="PGP-like_dom2"/>
</dbReference>
<dbReference type="InterPro" id="IPR023214">
    <property type="entry name" value="HAD_sf"/>
</dbReference>
<dbReference type="Gene3D" id="1.10.150.240">
    <property type="entry name" value="Putative phosphatase, domain 2"/>
    <property type="match status" value="1"/>
</dbReference>
<gene>
    <name evidence="2" type="ORF">UFOPK1722_02141</name>
</gene>
<dbReference type="InterPro" id="IPR036412">
    <property type="entry name" value="HAD-like_sf"/>
</dbReference>
<dbReference type="InterPro" id="IPR011945">
    <property type="entry name" value="HAD-SF_ppase_IA/epoxid_hydro_N"/>
</dbReference>
<organism evidence="2">
    <name type="scientific">freshwater metagenome</name>
    <dbReference type="NCBI Taxonomy" id="449393"/>
    <lineage>
        <taxon>unclassified sequences</taxon>
        <taxon>metagenomes</taxon>
        <taxon>ecological metagenomes</taxon>
    </lineage>
</organism>